<evidence type="ECO:0000313" key="4">
    <source>
        <dbReference type="Proteomes" id="UP000818323"/>
    </source>
</evidence>
<accession>A0ABW9YRZ2</accession>
<reference evidence="3 4" key="1">
    <citation type="submission" date="2020-01" db="EMBL/GenBank/DDBJ databases">
        <title>Microvirga sp. nov., an arsenate reduction bacterium isolated from Tibet hotspring sediments.</title>
        <authorList>
            <person name="Yuan C.-G."/>
        </authorList>
    </citation>
    <scope>NUCLEOTIDE SEQUENCE [LARGE SCALE GENOMIC DNA]</scope>
    <source>
        <strain evidence="3 4">SYSU G3D203</strain>
    </source>
</reference>
<evidence type="ECO:0000313" key="3">
    <source>
        <dbReference type="EMBL" id="NBJ23048.1"/>
    </source>
</evidence>
<name>A0ABW9YRZ2_9HYPH</name>
<organism evidence="3 4">
    <name type="scientific">Microvirga arsenatis</name>
    <dbReference type="NCBI Taxonomy" id="2692265"/>
    <lineage>
        <taxon>Bacteria</taxon>
        <taxon>Pseudomonadati</taxon>
        <taxon>Pseudomonadota</taxon>
        <taxon>Alphaproteobacteria</taxon>
        <taxon>Hyphomicrobiales</taxon>
        <taxon>Methylobacteriaceae</taxon>
        <taxon>Microvirga</taxon>
    </lineage>
</organism>
<keyword evidence="4" id="KW-1185">Reference proteome</keyword>
<comment type="caution">
    <text evidence="3">The sequence shown here is derived from an EMBL/GenBank/DDBJ whole genome shotgun (WGS) entry which is preliminary data.</text>
</comment>
<proteinExistence type="predicted"/>
<gene>
    <name evidence="3" type="ORF">GR303_01570</name>
</gene>
<keyword evidence="2" id="KW-0732">Signal</keyword>
<protein>
    <recommendedName>
        <fullName evidence="5">Lipoprotein</fullName>
    </recommendedName>
</protein>
<feature type="signal peptide" evidence="2">
    <location>
        <begin position="1"/>
        <end position="19"/>
    </location>
</feature>
<dbReference type="RefSeq" id="WP_161721646.1">
    <property type="nucleotide sequence ID" value="NZ_JAAAXI010000002.1"/>
</dbReference>
<evidence type="ECO:0008006" key="5">
    <source>
        <dbReference type="Google" id="ProtNLM"/>
    </source>
</evidence>
<dbReference type="EMBL" id="JAAAXJ010000001">
    <property type="protein sequence ID" value="NBJ23048.1"/>
    <property type="molecule type" value="Genomic_DNA"/>
</dbReference>
<feature type="chain" id="PRO_5046993246" description="Lipoprotein" evidence="2">
    <location>
        <begin position="20"/>
        <end position="271"/>
    </location>
</feature>
<sequence length="271" mass="28530">MKGVSVARLCALGSVTVCAACATPAPQVMRSATVDQIVRQVKCEIAAGVAGSRSKDAPRRVKGWVAKSVLQLKTDRIASAGGSFGVTPLAPAPSLNLSFASGEGFTETSEITFVDDLDTMGRPRCPNGETEPEPYNNLGLAAWLQESLDAFEADNKTKFRQLGRTIIFTATDEGSGGVSFAVAPASLSLSAARKRSDTNTLVVALAEPPGETVYQVKIIGGTASDGTRTLSTGDPARGVPARPPFLRTSPIPQGTIENLNRMLDRQLQRLQ</sequence>
<dbReference type="Proteomes" id="UP000818323">
    <property type="component" value="Unassembled WGS sequence"/>
</dbReference>
<feature type="region of interest" description="Disordered" evidence="1">
    <location>
        <begin position="224"/>
        <end position="243"/>
    </location>
</feature>
<evidence type="ECO:0000256" key="2">
    <source>
        <dbReference type="SAM" id="SignalP"/>
    </source>
</evidence>
<evidence type="ECO:0000256" key="1">
    <source>
        <dbReference type="SAM" id="MobiDB-lite"/>
    </source>
</evidence>